<dbReference type="Proteomes" id="UP001152797">
    <property type="component" value="Unassembled WGS sequence"/>
</dbReference>
<gene>
    <name evidence="1" type="ORF">C1SCF055_LOCUS25922</name>
</gene>
<dbReference type="EMBL" id="CAMXCT020002671">
    <property type="protein sequence ID" value="CAL1153123.1"/>
    <property type="molecule type" value="Genomic_DNA"/>
</dbReference>
<evidence type="ECO:0000313" key="1">
    <source>
        <dbReference type="EMBL" id="CAI3999748.1"/>
    </source>
</evidence>
<evidence type="ECO:0000313" key="3">
    <source>
        <dbReference type="Proteomes" id="UP001152797"/>
    </source>
</evidence>
<reference evidence="1" key="1">
    <citation type="submission" date="2022-10" db="EMBL/GenBank/DDBJ databases">
        <authorList>
            <person name="Chen Y."/>
            <person name="Dougan E. K."/>
            <person name="Chan C."/>
            <person name="Rhodes N."/>
            <person name="Thang M."/>
        </authorList>
    </citation>
    <scope>NUCLEOTIDE SEQUENCE</scope>
</reference>
<dbReference type="EMBL" id="CAMXCT010002671">
    <property type="protein sequence ID" value="CAI3999748.1"/>
    <property type="molecule type" value="Genomic_DNA"/>
</dbReference>
<sequence>MRPVDIRIEFTMPAEESRTDFRHTMYFLQDDTLGGIVADMLWKNSLRRRAGEDASAAVALSEPTALALLAFTACGGKSDQPNDLQSHPATYRLYKVRAPDLDLVAKFRHVRFAESPLSDFWAFSSSDFIAGAAAVKASVALADSPFVSYEHHLRQSLRDLLAARIEEAKEALSAFACSPAARRRICSICSLRWTSLGRMEALASDSDSSDLAIGSLLRQALAFSPADVVPAKVNFEEWERSVKSKRRQGMTKVKRVRRRTRSYHGVCHLTPSVPRSDGARQGATQAKSRVSWRDSPTNFALLQWEKLSYQKRMAYPTHDQTGPCLAPSCQMLRASVFIQNGSAKTIHIL</sequence>
<name>A0A9P1CXW9_9DINO</name>
<proteinExistence type="predicted"/>
<evidence type="ECO:0000313" key="2">
    <source>
        <dbReference type="EMBL" id="CAL1153123.1"/>
    </source>
</evidence>
<dbReference type="EMBL" id="CAMXCT030002671">
    <property type="protein sequence ID" value="CAL4787060.1"/>
    <property type="molecule type" value="Genomic_DNA"/>
</dbReference>
<protein>
    <submittedName>
        <fullName evidence="1">Uncharacterized protein</fullName>
    </submittedName>
</protein>
<keyword evidence="3" id="KW-1185">Reference proteome</keyword>
<accession>A0A9P1CXW9</accession>
<dbReference type="AlphaFoldDB" id="A0A9P1CXW9"/>
<organism evidence="1">
    <name type="scientific">Cladocopium goreaui</name>
    <dbReference type="NCBI Taxonomy" id="2562237"/>
    <lineage>
        <taxon>Eukaryota</taxon>
        <taxon>Sar</taxon>
        <taxon>Alveolata</taxon>
        <taxon>Dinophyceae</taxon>
        <taxon>Suessiales</taxon>
        <taxon>Symbiodiniaceae</taxon>
        <taxon>Cladocopium</taxon>
    </lineage>
</organism>
<comment type="caution">
    <text evidence="1">The sequence shown here is derived from an EMBL/GenBank/DDBJ whole genome shotgun (WGS) entry which is preliminary data.</text>
</comment>
<reference evidence="2" key="2">
    <citation type="submission" date="2024-04" db="EMBL/GenBank/DDBJ databases">
        <authorList>
            <person name="Chen Y."/>
            <person name="Shah S."/>
            <person name="Dougan E. K."/>
            <person name="Thang M."/>
            <person name="Chan C."/>
        </authorList>
    </citation>
    <scope>NUCLEOTIDE SEQUENCE [LARGE SCALE GENOMIC DNA]</scope>
</reference>